<proteinExistence type="predicted"/>
<accession>A0A0F9HUD2</accession>
<keyword evidence="1" id="KW-0472">Membrane</keyword>
<gene>
    <name evidence="2" type="ORF">LCGC14_1740910</name>
</gene>
<dbReference type="AlphaFoldDB" id="A0A0F9HUD2"/>
<feature type="transmembrane region" description="Helical" evidence="1">
    <location>
        <begin position="53"/>
        <end position="76"/>
    </location>
</feature>
<dbReference type="EMBL" id="LAZR01015922">
    <property type="protein sequence ID" value="KKM06747.1"/>
    <property type="molecule type" value="Genomic_DNA"/>
</dbReference>
<comment type="caution">
    <text evidence="2">The sequence shown here is derived from an EMBL/GenBank/DDBJ whole genome shotgun (WGS) entry which is preliminary data.</text>
</comment>
<organism evidence="2">
    <name type="scientific">marine sediment metagenome</name>
    <dbReference type="NCBI Taxonomy" id="412755"/>
    <lineage>
        <taxon>unclassified sequences</taxon>
        <taxon>metagenomes</taxon>
        <taxon>ecological metagenomes</taxon>
    </lineage>
</organism>
<keyword evidence="1" id="KW-0812">Transmembrane</keyword>
<name>A0A0F9HUD2_9ZZZZ</name>
<keyword evidence="1" id="KW-1133">Transmembrane helix</keyword>
<protein>
    <submittedName>
        <fullName evidence="2">Uncharacterized protein</fullName>
    </submittedName>
</protein>
<evidence type="ECO:0000313" key="2">
    <source>
        <dbReference type="EMBL" id="KKM06747.1"/>
    </source>
</evidence>
<sequence length="97" mass="11275">MGFWERGFTPKDTEEIRPGLFVKRLKGNKYKQVEPLVWNGKWRLRNQFGWRNILFIVLVFLIITVSIAFDVGISLMTDTPLSIVQEVGIIYKDENSG</sequence>
<reference evidence="2" key="1">
    <citation type="journal article" date="2015" name="Nature">
        <title>Complex archaea that bridge the gap between prokaryotes and eukaryotes.</title>
        <authorList>
            <person name="Spang A."/>
            <person name="Saw J.H."/>
            <person name="Jorgensen S.L."/>
            <person name="Zaremba-Niedzwiedzka K."/>
            <person name="Martijn J."/>
            <person name="Lind A.E."/>
            <person name="van Eijk R."/>
            <person name="Schleper C."/>
            <person name="Guy L."/>
            <person name="Ettema T.J."/>
        </authorList>
    </citation>
    <scope>NUCLEOTIDE SEQUENCE</scope>
</reference>
<evidence type="ECO:0000256" key="1">
    <source>
        <dbReference type="SAM" id="Phobius"/>
    </source>
</evidence>
<feature type="non-terminal residue" evidence="2">
    <location>
        <position position="97"/>
    </location>
</feature>